<dbReference type="SUPFAM" id="SSF56672">
    <property type="entry name" value="DNA/RNA polymerases"/>
    <property type="match status" value="1"/>
</dbReference>
<dbReference type="Gene3D" id="3.10.10.10">
    <property type="entry name" value="HIV Type 1 Reverse Transcriptase, subunit A, domain 1"/>
    <property type="match status" value="1"/>
</dbReference>
<dbReference type="SUPFAM" id="SSF53098">
    <property type="entry name" value="Ribonuclease H-like"/>
    <property type="match status" value="1"/>
</dbReference>
<dbReference type="InterPro" id="IPR012337">
    <property type="entry name" value="RNaseH-like_sf"/>
</dbReference>
<dbReference type="InterPro" id="IPR001584">
    <property type="entry name" value="Integrase_cat-core"/>
</dbReference>
<dbReference type="InterPro" id="IPR043128">
    <property type="entry name" value="Rev_trsase/Diguanyl_cyclase"/>
</dbReference>
<organism evidence="2 3">
    <name type="scientific">Rubroshorea leprosula</name>
    <dbReference type="NCBI Taxonomy" id="152421"/>
    <lineage>
        <taxon>Eukaryota</taxon>
        <taxon>Viridiplantae</taxon>
        <taxon>Streptophyta</taxon>
        <taxon>Embryophyta</taxon>
        <taxon>Tracheophyta</taxon>
        <taxon>Spermatophyta</taxon>
        <taxon>Magnoliopsida</taxon>
        <taxon>eudicotyledons</taxon>
        <taxon>Gunneridae</taxon>
        <taxon>Pentapetalae</taxon>
        <taxon>rosids</taxon>
        <taxon>malvids</taxon>
        <taxon>Malvales</taxon>
        <taxon>Dipterocarpaceae</taxon>
        <taxon>Rubroshorea</taxon>
    </lineage>
</organism>
<sequence>MVFTHNDPLVTSIIVNNCEVQSVLIDIGSAPDIMYYHYFESLGLDLAFLQKLDICNPFNLVLGHEDDIILQHCHRETYLDQNPNCCLTIPFMQPRDSQALLHDIYHLTLEGQGSNSATKTNSIRNPRLRVIKEEVKKLLQVGFVRQVHYCEWVTNPVLVKKSNDKCRMCIDYTNLNDAYPKDCYPMSSIDKLVEAASGNERLSLLDTYSGYHQVHMAPEDEVKTSFCAGDEIYCYVMMPFSLKAKDHLINLTETFDNLKKHTMRLNPVKWVFDVESGKFLGFTISQKRIEVNLEKIKVIEEMEPPRSVKDLQRLTGRVVALHRYNNKFCSGPRSKETTEVVYFTIKVLQGAKQRYSVVEKAALAVVTYARKLRPTSSPIQSLCSLTNPYDKSYRSLSNCGPFTYGIPNQIIADNGPQFNYTSFMDFCFSYGIKLVFTLVYHPEANGMDESINKGILEGIKSRLDEFKAKWVNELNNVLWAYQTTNQTTTGETLYYLAFWTEEVIPVKIKVPSLRVSHFDATLNEQLLRENLDFLDKVHEQARLQTLLINHHKLVLVPKWEDSSSGLVSLPFKFDFEAKLSYLALPILFYLFLLSFECNARHVYLKMLCLHLLPKVAKGHDQCRKVIEIHDLEKCG</sequence>
<proteinExistence type="predicted"/>
<feature type="domain" description="Integrase catalytic" evidence="1">
    <location>
        <begin position="328"/>
        <end position="501"/>
    </location>
</feature>
<dbReference type="PANTHER" id="PTHR37984">
    <property type="entry name" value="PROTEIN CBG26694"/>
    <property type="match status" value="1"/>
</dbReference>
<keyword evidence="3" id="KW-1185">Reference proteome</keyword>
<evidence type="ECO:0000259" key="1">
    <source>
        <dbReference type="PROSITE" id="PS50994"/>
    </source>
</evidence>
<dbReference type="InterPro" id="IPR050951">
    <property type="entry name" value="Retrovirus_Pol_polyprotein"/>
</dbReference>
<protein>
    <recommendedName>
        <fullName evidence="1">Integrase catalytic domain-containing protein</fullName>
    </recommendedName>
</protein>
<dbReference type="GO" id="GO:0015074">
    <property type="term" value="P:DNA integration"/>
    <property type="evidence" value="ECO:0007669"/>
    <property type="project" value="InterPro"/>
</dbReference>
<name>A0AAV5MK87_9ROSI</name>
<dbReference type="EMBL" id="BPVZ01000279">
    <property type="protein sequence ID" value="GKV48997.1"/>
    <property type="molecule type" value="Genomic_DNA"/>
</dbReference>
<dbReference type="GO" id="GO:0003676">
    <property type="term" value="F:nucleic acid binding"/>
    <property type="evidence" value="ECO:0007669"/>
    <property type="project" value="InterPro"/>
</dbReference>
<dbReference type="AlphaFoldDB" id="A0AAV5MK87"/>
<dbReference type="Proteomes" id="UP001054252">
    <property type="component" value="Unassembled WGS sequence"/>
</dbReference>
<reference evidence="2 3" key="1">
    <citation type="journal article" date="2021" name="Commun. Biol.">
        <title>The genome of Shorea leprosula (Dipterocarpaceae) highlights the ecological relevance of drought in aseasonal tropical rainforests.</title>
        <authorList>
            <person name="Ng K.K.S."/>
            <person name="Kobayashi M.J."/>
            <person name="Fawcett J.A."/>
            <person name="Hatakeyama M."/>
            <person name="Paape T."/>
            <person name="Ng C.H."/>
            <person name="Ang C.C."/>
            <person name="Tnah L.H."/>
            <person name="Lee C.T."/>
            <person name="Nishiyama T."/>
            <person name="Sese J."/>
            <person name="O'Brien M.J."/>
            <person name="Copetti D."/>
            <person name="Mohd Noor M.I."/>
            <person name="Ong R.C."/>
            <person name="Putra M."/>
            <person name="Sireger I.Z."/>
            <person name="Indrioko S."/>
            <person name="Kosugi Y."/>
            <person name="Izuno A."/>
            <person name="Isagi Y."/>
            <person name="Lee S.L."/>
            <person name="Shimizu K.K."/>
        </authorList>
    </citation>
    <scope>NUCLEOTIDE SEQUENCE [LARGE SCALE GENOMIC DNA]</scope>
    <source>
        <strain evidence="2">214</strain>
    </source>
</reference>
<dbReference type="PANTHER" id="PTHR37984:SF5">
    <property type="entry name" value="PROTEIN NYNRIN-LIKE"/>
    <property type="match status" value="1"/>
</dbReference>
<evidence type="ECO:0000313" key="3">
    <source>
        <dbReference type="Proteomes" id="UP001054252"/>
    </source>
</evidence>
<dbReference type="CDD" id="cd01647">
    <property type="entry name" value="RT_LTR"/>
    <property type="match status" value="1"/>
</dbReference>
<dbReference type="PROSITE" id="PS50994">
    <property type="entry name" value="INTEGRASE"/>
    <property type="match status" value="1"/>
</dbReference>
<dbReference type="Gene3D" id="3.30.420.10">
    <property type="entry name" value="Ribonuclease H-like superfamily/Ribonuclease H"/>
    <property type="match status" value="1"/>
</dbReference>
<comment type="caution">
    <text evidence="2">The sequence shown here is derived from an EMBL/GenBank/DDBJ whole genome shotgun (WGS) entry which is preliminary data.</text>
</comment>
<accession>A0AAV5MK87</accession>
<dbReference type="InterPro" id="IPR043502">
    <property type="entry name" value="DNA/RNA_pol_sf"/>
</dbReference>
<dbReference type="InterPro" id="IPR036397">
    <property type="entry name" value="RNaseH_sf"/>
</dbReference>
<evidence type="ECO:0000313" key="2">
    <source>
        <dbReference type="EMBL" id="GKV48997.1"/>
    </source>
</evidence>
<gene>
    <name evidence="2" type="ORF">SLEP1_g55771</name>
</gene>
<dbReference type="Gene3D" id="3.30.70.270">
    <property type="match status" value="1"/>
</dbReference>